<protein>
    <submittedName>
        <fullName evidence="1">Uncharacterized protein</fullName>
    </submittedName>
</protein>
<proteinExistence type="predicted"/>
<evidence type="ECO:0000313" key="1">
    <source>
        <dbReference type="EMBL" id="KRX35750.1"/>
    </source>
</evidence>
<keyword evidence="2" id="KW-1185">Reference proteome</keyword>
<reference evidence="1 2" key="1">
    <citation type="submission" date="2015-01" db="EMBL/GenBank/DDBJ databases">
        <title>Evolution of Trichinella species and genotypes.</title>
        <authorList>
            <person name="Korhonen P.K."/>
            <person name="Edoardo P."/>
            <person name="Giuseppe L.R."/>
            <person name="Gasser R.B."/>
        </authorList>
    </citation>
    <scope>NUCLEOTIDE SEQUENCE [LARGE SCALE GENOMIC DNA]</scope>
    <source>
        <strain evidence="1">ISS417</strain>
    </source>
</reference>
<comment type="caution">
    <text evidence="1">The sequence shown here is derived from an EMBL/GenBank/DDBJ whole genome shotgun (WGS) entry which is preliminary data.</text>
</comment>
<dbReference type="AlphaFoldDB" id="A0A0V0T9V3"/>
<organism evidence="1 2">
    <name type="scientific">Trichinella murrelli</name>
    <dbReference type="NCBI Taxonomy" id="144512"/>
    <lineage>
        <taxon>Eukaryota</taxon>
        <taxon>Metazoa</taxon>
        <taxon>Ecdysozoa</taxon>
        <taxon>Nematoda</taxon>
        <taxon>Enoplea</taxon>
        <taxon>Dorylaimia</taxon>
        <taxon>Trichinellida</taxon>
        <taxon>Trichinellidae</taxon>
        <taxon>Trichinella</taxon>
    </lineage>
</organism>
<gene>
    <name evidence="1" type="ORF">T05_4902</name>
</gene>
<sequence>MLFTSVITYAAATCSPASAVVASISRPSTDAPKGYLFVGKIDLQRLTAQTMGNANRLVFAGSFV</sequence>
<evidence type="ECO:0000313" key="2">
    <source>
        <dbReference type="Proteomes" id="UP000055048"/>
    </source>
</evidence>
<accession>A0A0V0T9V3</accession>
<dbReference type="Proteomes" id="UP000055048">
    <property type="component" value="Unassembled WGS sequence"/>
</dbReference>
<dbReference type="EMBL" id="JYDJ01000413">
    <property type="protein sequence ID" value="KRX35750.1"/>
    <property type="molecule type" value="Genomic_DNA"/>
</dbReference>
<name>A0A0V0T9V3_9BILA</name>